<dbReference type="Proteomes" id="UP000095472">
    <property type="component" value="Chromosome"/>
</dbReference>
<dbReference type="EMBL" id="CP182909">
    <property type="protein sequence ID" value="XPM63630.1"/>
    <property type="molecule type" value="Genomic_DNA"/>
</dbReference>
<accession>A0ACD5GSX4</accession>
<keyword evidence="2" id="KW-1185">Reference proteome</keyword>
<organism evidence="1 2">
    <name type="scientific">Desertifilum tharense IPPAS B-1220</name>
    <dbReference type="NCBI Taxonomy" id="1781255"/>
    <lineage>
        <taxon>Bacteria</taxon>
        <taxon>Bacillati</taxon>
        <taxon>Cyanobacteriota</taxon>
        <taxon>Cyanophyceae</taxon>
        <taxon>Desertifilales</taxon>
        <taxon>Desertifilaceae</taxon>
        <taxon>Desertifilum</taxon>
    </lineage>
</organism>
<reference evidence="1 2" key="1">
    <citation type="journal article" date="2016" name="Genome Announc.">
        <title>Draft Genome Sequence of the Thermotolerant Cyanobacterium Desertifilum sp. IPPAS B-1220.</title>
        <authorList>
            <person name="Mironov K.S."/>
            <person name="Sinetova M.A."/>
            <person name="Bolatkhan K."/>
            <person name="Zayadan B.K."/>
            <person name="Ustinova V.V."/>
            <person name="Kupriyanova E.V."/>
            <person name="Skrypnik A.N."/>
            <person name="Gogoleva N.E."/>
            <person name="Gogolev Y.V."/>
            <person name="Los D.A."/>
        </authorList>
    </citation>
    <scope>NUCLEOTIDE SEQUENCE [LARGE SCALE GENOMIC DNA]</scope>
    <source>
        <strain evidence="1 2">IPPAS B-1220</strain>
    </source>
</reference>
<proteinExistence type="predicted"/>
<gene>
    <name evidence="1" type="ORF">BH720_030960</name>
</gene>
<evidence type="ECO:0000313" key="1">
    <source>
        <dbReference type="EMBL" id="XPM63630.1"/>
    </source>
</evidence>
<protein>
    <submittedName>
        <fullName evidence="1">WD40 repeat domain-containing protein</fullName>
    </submittedName>
</protein>
<evidence type="ECO:0000313" key="2">
    <source>
        <dbReference type="Proteomes" id="UP000095472"/>
    </source>
</evidence>
<sequence>MLANPERYHQSWVLCVAFSPNGQLLASSSADRTLRLWCAATGELLKTWPVDGELVSSVAFTPDSRWLASAGEDGTLKIWDVPTGECLRTLSAHQGLVWSVAFSPSPARTECYWLAEGLTKR</sequence>
<name>A0ACD5GSX4_9CYAN</name>